<feature type="compositionally biased region" description="Basic and acidic residues" evidence="1">
    <location>
        <begin position="639"/>
        <end position="655"/>
    </location>
</feature>
<name>A0A1I8JMT8_9PLAT</name>
<feature type="region of interest" description="Disordered" evidence="1">
    <location>
        <begin position="550"/>
        <end position="595"/>
    </location>
</feature>
<protein>
    <submittedName>
        <fullName evidence="3">Zinc finger, C3HC4 type (RING finger) domain-containing protein</fullName>
    </submittedName>
</protein>
<evidence type="ECO:0000256" key="1">
    <source>
        <dbReference type="SAM" id="MobiDB-lite"/>
    </source>
</evidence>
<feature type="region of interest" description="Disordered" evidence="1">
    <location>
        <begin position="608"/>
        <end position="655"/>
    </location>
</feature>
<feature type="region of interest" description="Disordered" evidence="1">
    <location>
        <begin position="722"/>
        <end position="757"/>
    </location>
</feature>
<reference evidence="3" key="1">
    <citation type="submission" date="2016-11" db="UniProtKB">
        <authorList>
            <consortium name="WormBaseParasite"/>
        </authorList>
    </citation>
    <scope>IDENTIFICATION</scope>
</reference>
<feature type="region of interest" description="Disordered" evidence="1">
    <location>
        <begin position="287"/>
        <end position="306"/>
    </location>
</feature>
<dbReference type="WBParaSite" id="snap_masked-unitig_20431-processed-gene-0.0-mRNA-1">
    <property type="protein sequence ID" value="snap_masked-unitig_20431-processed-gene-0.0-mRNA-1"/>
    <property type="gene ID" value="snap_masked-unitig_20431-processed-gene-0.0"/>
</dbReference>
<feature type="compositionally biased region" description="Polar residues" evidence="1">
    <location>
        <begin position="610"/>
        <end position="636"/>
    </location>
</feature>
<feature type="region of interest" description="Disordered" evidence="1">
    <location>
        <begin position="397"/>
        <end position="422"/>
    </location>
</feature>
<feature type="compositionally biased region" description="Polar residues" evidence="1">
    <location>
        <begin position="406"/>
        <end position="415"/>
    </location>
</feature>
<proteinExistence type="predicted"/>
<sequence>ARRLSQQLPAGAPGAFRRRDFRFADSAIRSFEIRSAYISSSEKAPVRSACQSRLRPAIARTAARSANTPTKAVPPATGLASIAADDAELPTAPGQPVGAVGLEEAPGDVAPTTETVLPKSIGLAGCKLRTSPGTVQPGIRVVAAATPGDCDGAAVRAGASESRLLNVSGRPQLSVTVTETGRVSILTCCGHRVTGITPGKPLPGVGHPPAGAAQPSCSIRPAAGRSLLNIRSCGRRAATRPAGTGRFQPRRRQLRIRRFWVVVSKATARLASAAIEACRAAGHPSELAADAGGGRPKQQSGAEADLLEAESQSQQFGCRAFLKSRPSSSSSSIHCCIFTSLISPSSASSISASLSSLSDSRLSRAFASAAYLSSRSLLTILKPSGLISSLAQPGTTGAARLHRASAKTSRQNGPSRSGAGREQQELLVQQGDQLQAVVDQRHSEGQQESDQDGVRVNETEDLQGPASRSFDRPSRSNLPCRLAACRGSTMSGSSARSSVLMQKETVPWPEPTIAHLERTRTPTWRIATWRTGPWRTANWRTGHLENRSTHLENRPLENRPLRTGHLENRHLEKRPPGEPATWRTAHGEPPPGEPAITLLTFQLIPRRPHQSMSPSAPQFASKSSNEPQPEISTAKANSPHRDSRRLFNPRQDRTGHRLEAAKTADLEPCSTALLFCPLQEVERKSSPSAMSSAIRLQPSVGGGDAHEAKAAAVHRLPAERASAKASGQAESCARVSADEPQRPPGLLTRGRTSAPSANEMRSALGGLSVGPARRRTSGRLIAEDSGLTTTAPREVARASAPTSYVAAEVPDGSLLQRRWTTTADERILAREELPRSSPRPWGIGDRPPADEDVRADAARDGSRWRRRTFLERPGRTSTFSEDESPSPYSRAWLLWLTCAAPRGLG</sequence>
<evidence type="ECO:0000313" key="3">
    <source>
        <dbReference type="WBParaSite" id="snap_masked-unitig_20431-processed-gene-0.0-mRNA-1"/>
    </source>
</evidence>
<evidence type="ECO:0000313" key="2">
    <source>
        <dbReference type="Proteomes" id="UP000095280"/>
    </source>
</evidence>
<dbReference type="AlphaFoldDB" id="A0A1I8JMT8"/>
<feature type="region of interest" description="Disordered" evidence="1">
    <location>
        <begin position="835"/>
        <end position="886"/>
    </location>
</feature>
<organism evidence="2 3">
    <name type="scientific">Macrostomum lignano</name>
    <dbReference type="NCBI Taxonomy" id="282301"/>
    <lineage>
        <taxon>Eukaryota</taxon>
        <taxon>Metazoa</taxon>
        <taxon>Spiralia</taxon>
        <taxon>Lophotrochozoa</taxon>
        <taxon>Platyhelminthes</taxon>
        <taxon>Rhabditophora</taxon>
        <taxon>Macrostomorpha</taxon>
        <taxon>Macrostomida</taxon>
        <taxon>Macrostomidae</taxon>
        <taxon>Macrostomum</taxon>
    </lineage>
</organism>
<accession>A0A1I8JMT8</accession>
<dbReference type="Proteomes" id="UP000095280">
    <property type="component" value="Unplaced"/>
</dbReference>
<feature type="compositionally biased region" description="Basic and acidic residues" evidence="1">
    <location>
        <begin position="847"/>
        <end position="874"/>
    </location>
</feature>
<feature type="compositionally biased region" description="Basic and acidic residues" evidence="1">
    <location>
        <begin position="550"/>
        <end position="576"/>
    </location>
</feature>
<keyword evidence="2" id="KW-1185">Reference proteome</keyword>